<dbReference type="InterPro" id="IPR021087">
    <property type="entry name" value="Uncharacterised_PixA/AidA"/>
</dbReference>
<reference evidence="1 2" key="1">
    <citation type="submission" date="2021-03" db="EMBL/GenBank/DDBJ databases">
        <title>Flavobacterium kribbensis sp. nov, an endophytic bacteria, isolated from soybean.</title>
        <authorList>
            <person name="Lee J."/>
            <person name="Seo J."/>
        </authorList>
    </citation>
    <scope>NUCLEOTIDE SEQUENCE [LARGE SCALE GENOMIC DNA]</scope>
    <source>
        <strain evidence="1 2">BB8</strain>
    </source>
</reference>
<dbReference type="EMBL" id="CP071448">
    <property type="protein sequence ID" value="QSW87365.1"/>
    <property type="molecule type" value="Genomic_DNA"/>
</dbReference>
<keyword evidence="2" id="KW-1185">Reference proteome</keyword>
<organism evidence="1 2">
    <name type="scientific">Flavobacterium endoglycinae</name>
    <dbReference type="NCBI Taxonomy" id="2816357"/>
    <lineage>
        <taxon>Bacteria</taxon>
        <taxon>Pseudomonadati</taxon>
        <taxon>Bacteroidota</taxon>
        <taxon>Flavobacteriia</taxon>
        <taxon>Flavobacteriales</taxon>
        <taxon>Flavobacteriaceae</taxon>
        <taxon>Flavobacterium</taxon>
    </lineage>
</organism>
<gene>
    <name evidence="1" type="ORF">J0383_13820</name>
</gene>
<protein>
    <submittedName>
        <fullName evidence="1">Inclusion body family protein</fullName>
    </submittedName>
</protein>
<name>A0ABX7Q8L4_9FLAO</name>
<sequence>MSKNKIINVNIIIDTSRIMSDYGDPSTDQENPTLIGSNYQFMVASGHAGLSGQGTGNLNIGAKQGDVVRFYATSEYNNFDNPVVLYELDNFGKDRIFKNPDFTLENFPDADVVVPDEFNPLEVESSTQNFWFAQNTVQKKGKQDYGLRFALYDSDLKLFGFFGWKPVVVAF</sequence>
<dbReference type="Pfam" id="PF12306">
    <property type="entry name" value="PixA"/>
    <property type="match status" value="1"/>
</dbReference>
<dbReference type="RefSeq" id="WP_207294619.1">
    <property type="nucleotide sequence ID" value="NZ_CP071448.1"/>
</dbReference>
<dbReference type="Gene3D" id="2.60.40.3910">
    <property type="entry name" value="Inclusion body protein"/>
    <property type="match status" value="1"/>
</dbReference>
<evidence type="ECO:0000313" key="2">
    <source>
        <dbReference type="Proteomes" id="UP000663440"/>
    </source>
</evidence>
<evidence type="ECO:0000313" key="1">
    <source>
        <dbReference type="EMBL" id="QSW87365.1"/>
    </source>
</evidence>
<proteinExistence type="predicted"/>
<dbReference type="InterPro" id="IPR038712">
    <property type="entry name" value="PixA-like_sf"/>
</dbReference>
<accession>A0ABX7Q8L4</accession>
<dbReference type="Proteomes" id="UP000663440">
    <property type="component" value="Chromosome"/>
</dbReference>